<keyword evidence="10" id="KW-1185">Reference proteome</keyword>
<keyword evidence="4 8" id="KW-0812">Transmembrane</keyword>
<evidence type="ECO:0000313" key="10">
    <source>
        <dbReference type="Proteomes" id="UP000467148"/>
    </source>
</evidence>
<keyword evidence="5 8" id="KW-1133">Transmembrane helix</keyword>
<dbReference type="Proteomes" id="UP000467148">
    <property type="component" value="Chromosome"/>
</dbReference>
<evidence type="ECO:0000256" key="7">
    <source>
        <dbReference type="PIRNR" id="PIRNR002744"/>
    </source>
</evidence>
<evidence type="ECO:0000256" key="3">
    <source>
        <dbReference type="ARBA" id="ARBA00022448"/>
    </source>
</evidence>
<dbReference type="KEGG" id="mhev:MHEL_41340"/>
<feature type="transmembrane region" description="Helical" evidence="8">
    <location>
        <begin position="400"/>
        <end position="424"/>
    </location>
</feature>
<dbReference type="PANTHER" id="PTHR31806">
    <property type="entry name" value="PURINE-CYTOSINE PERMEASE FCY2-RELATED"/>
    <property type="match status" value="1"/>
</dbReference>
<evidence type="ECO:0000256" key="4">
    <source>
        <dbReference type="ARBA" id="ARBA00022692"/>
    </source>
</evidence>
<dbReference type="GO" id="GO:0005886">
    <property type="term" value="C:plasma membrane"/>
    <property type="evidence" value="ECO:0007669"/>
    <property type="project" value="TreeGrafter"/>
</dbReference>
<evidence type="ECO:0000256" key="2">
    <source>
        <dbReference type="ARBA" id="ARBA00008974"/>
    </source>
</evidence>
<evidence type="ECO:0000256" key="5">
    <source>
        <dbReference type="ARBA" id="ARBA00022989"/>
    </source>
</evidence>
<evidence type="ECO:0000256" key="1">
    <source>
        <dbReference type="ARBA" id="ARBA00004141"/>
    </source>
</evidence>
<protein>
    <submittedName>
        <fullName evidence="9">Transporter membrane subunit</fullName>
    </submittedName>
</protein>
<keyword evidence="3 7" id="KW-0813">Transport</keyword>
<evidence type="ECO:0000256" key="6">
    <source>
        <dbReference type="ARBA" id="ARBA00023136"/>
    </source>
</evidence>
<evidence type="ECO:0000313" key="9">
    <source>
        <dbReference type="EMBL" id="BBY65891.1"/>
    </source>
</evidence>
<dbReference type="Gene3D" id="1.10.4160.10">
    <property type="entry name" value="Hydantoin permease"/>
    <property type="match status" value="1"/>
</dbReference>
<dbReference type="AlphaFoldDB" id="A0A7I7TBN7"/>
<dbReference type="EMBL" id="AP022596">
    <property type="protein sequence ID" value="BBY65891.1"/>
    <property type="molecule type" value="Genomic_DNA"/>
</dbReference>
<feature type="transmembrane region" description="Helical" evidence="8">
    <location>
        <begin position="62"/>
        <end position="82"/>
    </location>
</feature>
<dbReference type="InterPro" id="IPR026030">
    <property type="entry name" value="Pur-cyt_permease_Fcy2/21/22"/>
</dbReference>
<dbReference type="GO" id="GO:0022857">
    <property type="term" value="F:transmembrane transporter activity"/>
    <property type="evidence" value="ECO:0007669"/>
    <property type="project" value="InterPro"/>
</dbReference>
<dbReference type="Pfam" id="PF02133">
    <property type="entry name" value="Transp_cyt_pur"/>
    <property type="match status" value="1"/>
</dbReference>
<feature type="transmembrane region" description="Helical" evidence="8">
    <location>
        <begin position="431"/>
        <end position="453"/>
    </location>
</feature>
<feature type="transmembrane region" description="Helical" evidence="8">
    <location>
        <begin position="136"/>
        <end position="159"/>
    </location>
</feature>
<feature type="transmembrane region" description="Helical" evidence="8">
    <location>
        <begin position="281"/>
        <end position="298"/>
    </location>
</feature>
<dbReference type="PANTHER" id="PTHR31806:SF1">
    <property type="entry name" value="PURINE-CYTOSINE PERMEASE FCY2-RELATED"/>
    <property type="match status" value="1"/>
</dbReference>
<organism evidence="9 10">
    <name type="scientific">Mycolicibacterium helvum</name>
    <dbReference type="NCBI Taxonomy" id="1534349"/>
    <lineage>
        <taxon>Bacteria</taxon>
        <taxon>Bacillati</taxon>
        <taxon>Actinomycetota</taxon>
        <taxon>Actinomycetes</taxon>
        <taxon>Mycobacteriales</taxon>
        <taxon>Mycobacteriaceae</taxon>
        <taxon>Mycolicibacterium</taxon>
    </lineage>
</organism>
<feature type="transmembrane region" description="Helical" evidence="8">
    <location>
        <begin position="166"/>
        <end position="186"/>
    </location>
</feature>
<name>A0A7I7TBN7_9MYCO</name>
<feature type="transmembrane region" description="Helical" evidence="8">
    <location>
        <begin position="102"/>
        <end position="124"/>
    </location>
</feature>
<sequence>MQPEATATSTWRSGIEGRSIEWIPPDERHGKVRQQGPFWFLCNFHPLTVALGLVGPTLGLSLLWTIVAVIAGVLFGTVFLALHGSQGPNLGLPQMIQSRAQLGYRGVVVILFAAVFTFLGYNVVDTVMIDAGFHNLFGWNSTITGLGVGVGAIVLAVWGHDWLHRAFTVMFWVSLPLWLILTFGALFGGSGGAPVADLGFRTSAFVVMFTIGATYNITYAPIVSDYTRYLPVNVSSRALIMTVYWGAAIAAIWMMALGAWLGARFGVADTFVGIHDATNAVMPWAGTVLVVISGLALVSTMGLNTYSATLTVLTAIDCFVPRFSTPLRRAITAVVLGAVSTAIGVWVVHDISAAISNALLIMLYLLAPWTAINLVDYFIVRRGHYDVAEILNPGGVYGNWAWRGLTAYGLGVAAEIPFITLTFYHGPIARALGGIDIAFAVSLVVAGIAFYILSRRFTAACTETTPISLRARPRPHTAPGATAKENTP</sequence>
<feature type="transmembrane region" description="Helical" evidence="8">
    <location>
        <begin position="238"/>
        <end position="261"/>
    </location>
</feature>
<proteinExistence type="inferred from homology"/>
<comment type="similarity">
    <text evidence="2 7">Belongs to the purine-cytosine permease (2.A.39) family.</text>
</comment>
<feature type="transmembrane region" description="Helical" evidence="8">
    <location>
        <begin position="330"/>
        <end position="348"/>
    </location>
</feature>
<dbReference type="InterPro" id="IPR001248">
    <property type="entry name" value="Pur-cyt_permease"/>
</dbReference>
<feature type="transmembrane region" description="Helical" evidence="8">
    <location>
        <begin position="360"/>
        <end position="380"/>
    </location>
</feature>
<evidence type="ECO:0000256" key="8">
    <source>
        <dbReference type="SAM" id="Phobius"/>
    </source>
</evidence>
<accession>A0A7I7TBN7</accession>
<keyword evidence="6 7" id="KW-0472">Membrane</keyword>
<comment type="subcellular location">
    <subcellularLocation>
        <location evidence="1">Membrane</location>
        <topology evidence="1">Multi-pass membrane protein</topology>
    </subcellularLocation>
</comment>
<dbReference type="PIRSF" id="PIRSF002744">
    <property type="entry name" value="Pur-cyt_permease"/>
    <property type="match status" value="1"/>
</dbReference>
<reference evidence="9 10" key="1">
    <citation type="journal article" date="2019" name="Emerg. Microbes Infect.">
        <title>Comprehensive subspecies identification of 175 nontuberculous mycobacteria species based on 7547 genomic profiles.</title>
        <authorList>
            <person name="Matsumoto Y."/>
            <person name="Kinjo T."/>
            <person name="Motooka D."/>
            <person name="Nabeya D."/>
            <person name="Jung N."/>
            <person name="Uechi K."/>
            <person name="Horii T."/>
            <person name="Iida T."/>
            <person name="Fujita J."/>
            <person name="Nakamura S."/>
        </authorList>
    </citation>
    <scope>NUCLEOTIDE SEQUENCE [LARGE SCALE GENOMIC DNA]</scope>
    <source>
        <strain evidence="9 10">JCM 30396</strain>
    </source>
</reference>
<dbReference type="RefSeq" id="WP_163749897.1">
    <property type="nucleotide sequence ID" value="NZ_AP022596.1"/>
</dbReference>
<feature type="transmembrane region" description="Helical" evidence="8">
    <location>
        <begin position="38"/>
        <end position="56"/>
    </location>
</feature>
<gene>
    <name evidence="9" type="ORF">MHEL_41340</name>
</gene>
<feature type="transmembrane region" description="Helical" evidence="8">
    <location>
        <begin position="198"/>
        <end position="217"/>
    </location>
</feature>